<organism evidence="2 3">
    <name type="scientific">Lignipirellula cremea</name>
    <dbReference type="NCBI Taxonomy" id="2528010"/>
    <lineage>
        <taxon>Bacteria</taxon>
        <taxon>Pseudomonadati</taxon>
        <taxon>Planctomycetota</taxon>
        <taxon>Planctomycetia</taxon>
        <taxon>Pirellulales</taxon>
        <taxon>Pirellulaceae</taxon>
        <taxon>Lignipirellula</taxon>
    </lineage>
</organism>
<dbReference type="Gene3D" id="1.20.120.450">
    <property type="entry name" value="dinb family like domain"/>
    <property type="match status" value="1"/>
</dbReference>
<dbReference type="Proteomes" id="UP000317648">
    <property type="component" value="Chromosome"/>
</dbReference>
<dbReference type="SUPFAM" id="SSF109854">
    <property type="entry name" value="DinB/YfiT-like putative metalloenzymes"/>
    <property type="match status" value="1"/>
</dbReference>
<dbReference type="AlphaFoldDB" id="A0A518DZQ7"/>
<dbReference type="EMBL" id="CP036433">
    <property type="protein sequence ID" value="QDU97326.1"/>
    <property type="molecule type" value="Genomic_DNA"/>
</dbReference>
<dbReference type="InterPro" id="IPR024775">
    <property type="entry name" value="DinB-like"/>
</dbReference>
<dbReference type="InterPro" id="IPR034660">
    <property type="entry name" value="DinB/YfiT-like"/>
</dbReference>
<feature type="domain" description="DinB-like" evidence="1">
    <location>
        <begin position="25"/>
        <end position="154"/>
    </location>
</feature>
<accession>A0A518DZQ7</accession>
<proteinExistence type="predicted"/>
<dbReference type="Pfam" id="PF12867">
    <property type="entry name" value="DinB_2"/>
    <property type="match status" value="1"/>
</dbReference>
<evidence type="ECO:0000313" key="3">
    <source>
        <dbReference type="Proteomes" id="UP000317648"/>
    </source>
</evidence>
<evidence type="ECO:0000313" key="2">
    <source>
        <dbReference type="EMBL" id="QDU97326.1"/>
    </source>
</evidence>
<keyword evidence="3" id="KW-1185">Reference proteome</keyword>
<evidence type="ECO:0000259" key="1">
    <source>
        <dbReference type="Pfam" id="PF12867"/>
    </source>
</evidence>
<dbReference type="KEGG" id="lcre:Pla8534_51720"/>
<name>A0A518DZQ7_9BACT</name>
<protein>
    <submittedName>
        <fullName evidence="2">DinB superfamily protein</fullName>
    </submittedName>
</protein>
<reference evidence="2 3" key="1">
    <citation type="submission" date="2019-02" db="EMBL/GenBank/DDBJ databases">
        <title>Deep-cultivation of Planctomycetes and their phenomic and genomic characterization uncovers novel biology.</title>
        <authorList>
            <person name="Wiegand S."/>
            <person name="Jogler M."/>
            <person name="Boedeker C."/>
            <person name="Pinto D."/>
            <person name="Vollmers J."/>
            <person name="Rivas-Marin E."/>
            <person name="Kohn T."/>
            <person name="Peeters S.H."/>
            <person name="Heuer A."/>
            <person name="Rast P."/>
            <person name="Oberbeckmann S."/>
            <person name="Bunk B."/>
            <person name="Jeske O."/>
            <person name="Meyerdierks A."/>
            <person name="Storesund J.E."/>
            <person name="Kallscheuer N."/>
            <person name="Luecker S."/>
            <person name="Lage O.M."/>
            <person name="Pohl T."/>
            <person name="Merkel B.J."/>
            <person name="Hornburger P."/>
            <person name="Mueller R.-W."/>
            <person name="Bruemmer F."/>
            <person name="Labrenz M."/>
            <person name="Spormann A.M."/>
            <person name="Op den Camp H."/>
            <person name="Overmann J."/>
            <person name="Amann R."/>
            <person name="Jetten M.S.M."/>
            <person name="Mascher T."/>
            <person name="Medema M.H."/>
            <person name="Devos D.P."/>
            <person name="Kaster A.-K."/>
            <person name="Ovreas L."/>
            <person name="Rohde M."/>
            <person name="Galperin M.Y."/>
            <person name="Jogler C."/>
        </authorList>
    </citation>
    <scope>NUCLEOTIDE SEQUENCE [LARGE SCALE GENOMIC DNA]</scope>
    <source>
        <strain evidence="2 3">Pla85_3_4</strain>
    </source>
</reference>
<gene>
    <name evidence="2" type="ORF">Pla8534_51720</name>
</gene>
<sequence>MEVATVSIAQQIKHELQLPNFVVDGYLKDLTDEQLMIRPHPKANHIAWQVGHLIASENSLNNMVSPDSMPPLPDGFADRHRKDMASSDNPADFCTRDEYLKVMKEQRAGTFALLDRLSDEELEQPAPAQIQRLGATVGAVIAMQSAHWMMHAGQWVIVRRQLGKEPIF</sequence>